<dbReference type="SMART" id="SM00028">
    <property type="entry name" value="TPR"/>
    <property type="match status" value="3"/>
</dbReference>
<sequence>MAASTQRDNHILDLIFNSGSHPAPPAVPLPEQPEESVSSKAVAALSTDQASQMRQNEAKGIELAEAGQPAAAVDQFTLALAICDKYASLYNNRAQALRLLGKNEEALADLNRAIEYGTGESFVLKQAYTQRAVLYKAMGNQDAALSDFETAGKLGSDVARVAAVRENPFAQMCNAIMDQVMAPYKQALTSSNGAAAPPATKRARTGPATGEDEKQP</sequence>
<feature type="compositionally biased region" description="Low complexity" evidence="2">
    <location>
        <begin position="193"/>
        <end position="209"/>
    </location>
</feature>
<dbReference type="STRING" id="578462.A0A0L0S0K8"/>
<dbReference type="eggNOG" id="KOG4555">
    <property type="taxonomic scope" value="Eukaryota"/>
</dbReference>
<evidence type="ECO:0000256" key="1">
    <source>
        <dbReference type="ARBA" id="ARBA00006995"/>
    </source>
</evidence>
<dbReference type="InterPro" id="IPR038906">
    <property type="entry name" value="TTC36"/>
</dbReference>
<dbReference type="Pfam" id="PF13181">
    <property type="entry name" value="TPR_8"/>
    <property type="match status" value="2"/>
</dbReference>
<dbReference type="AlphaFoldDB" id="A0A0L0S0K8"/>
<feature type="region of interest" description="Disordered" evidence="2">
    <location>
        <begin position="190"/>
        <end position="216"/>
    </location>
</feature>
<reference evidence="3 4" key="1">
    <citation type="submission" date="2009-11" db="EMBL/GenBank/DDBJ databases">
        <title>Annotation of Allomyces macrogynus ATCC 38327.</title>
        <authorList>
            <consortium name="The Broad Institute Genome Sequencing Platform"/>
            <person name="Russ C."/>
            <person name="Cuomo C."/>
            <person name="Burger G."/>
            <person name="Gray M.W."/>
            <person name="Holland P.W.H."/>
            <person name="King N."/>
            <person name="Lang F.B.F."/>
            <person name="Roger A.J."/>
            <person name="Ruiz-Trillo I."/>
            <person name="Young S.K."/>
            <person name="Zeng Q."/>
            <person name="Gargeya S."/>
            <person name="Fitzgerald M."/>
            <person name="Haas B."/>
            <person name="Abouelleil A."/>
            <person name="Alvarado L."/>
            <person name="Arachchi H.M."/>
            <person name="Berlin A."/>
            <person name="Chapman S.B."/>
            <person name="Gearin G."/>
            <person name="Goldberg J."/>
            <person name="Griggs A."/>
            <person name="Gujja S."/>
            <person name="Hansen M."/>
            <person name="Heiman D."/>
            <person name="Howarth C."/>
            <person name="Larimer J."/>
            <person name="Lui A."/>
            <person name="MacDonald P.J.P."/>
            <person name="McCowen C."/>
            <person name="Montmayeur A."/>
            <person name="Murphy C."/>
            <person name="Neiman D."/>
            <person name="Pearson M."/>
            <person name="Priest M."/>
            <person name="Roberts A."/>
            <person name="Saif S."/>
            <person name="Shea T."/>
            <person name="Sisk P."/>
            <person name="Stolte C."/>
            <person name="Sykes S."/>
            <person name="Wortman J."/>
            <person name="Nusbaum C."/>
            <person name="Birren B."/>
        </authorList>
    </citation>
    <scope>NUCLEOTIDE SEQUENCE [LARGE SCALE GENOMIC DNA]</scope>
    <source>
        <strain evidence="3 4">ATCC 38327</strain>
    </source>
</reference>
<organism evidence="3 4">
    <name type="scientific">Allomyces macrogynus (strain ATCC 38327)</name>
    <name type="common">Allomyces javanicus var. macrogynus</name>
    <dbReference type="NCBI Taxonomy" id="578462"/>
    <lineage>
        <taxon>Eukaryota</taxon>
        <taxon>Fungi</taxon>
        <taxon>Fungi incertae sedis</taxon>
        <taxon>Blastocladiomycota</taxon>
        <taxon>Blastocladiomycetes</taxon>
        <taxon>Blastocladiales</taxon>
        <taxon>Blastocladiaceae</taxon>
        <taxon>Allomyces</taxon>
    </lineage>
</organism>
<protein>
    <submittedName>
        <fullName evidence="3">Uncharacterized protein</fullName>
    </submittedName>
</protein>
<evidence type="ECO:0000313" key="3">
    <source>
        <dbReference type="EMBL" id="KNE55945.1"/>
    </source>
</evidence>
<dbReference type="SUPFAM" id="SSF48452">
    <property type="entry name" value="TPR-like"/>
    <property type="match status" value="1"/>
</dbReference>
<dbReference type="Gene3D" id="1.25.40.10">
    <property type="entry name" value="Tetratricopeptide repeat domain"/>
    <property type="match status" value="1"/>
</dbReference>
<comment type="similarity">
    <text evidence="1">Belongs to the TTC36 family.</text>
</comment>
<feature type="compositionally biased region" description="Pro residues" evidence="2">
    <location>
        <begin position="22"/>
        <end position="31"/>
    </location>
</feature>
<dbReference type="PANTHER" id="PTHR21405">
    <property type="entry name" value="CDNA SEQUENCE BC021608"/>
    <property type="match status" value="1"/>
</dbReference>
<dbReference type="PANTHER" id="PTHR21405:SF0">
    <property type="entry name" value="TETRATRICOPEPTIDE REPEAT PROTEIN 36"/>
    <property type="match status" value="1"/>
</dbReference>
<keyword evidence="4" id="KW-1185">Reference proteome</keyword>
<evidence type="ECO:0000256" key="2">
    <source>
        <dbReference type="SAM" id="MobiDB-lite"/>
    </source>
</evidence>
<evidence type="ECO:0000313" key="4">
    <source>
        <dbReference type="Proteomes" id="UP000054350"/>
    </source>
</evidence>
<dbReference type="Proteomes" id="UP000054350">
    <property type="component" value="Unassembled WGS sequence"/>
</dbReference>
<accession>A0A0L0S0K8</accession>
<dbReference type="GO" id="GO:0006570">
    <property type="term" value="P:tyrosine metabolic process"/>
    <property type="evidence" value="ECO:0007669"/>
    <property type="project" value="TreeGrafter"/>
</dbReference>
<proteinExistence type="inferred from homology"/>
<gene>
    <name evidence="3" type="ORF">AMAG_01797</name>
</gene>
<dbReference type="EMBL" id="GG745329">
    <property type="protein sequence ID" value="KNE55945.1"/>
    <property type="molecule type" value="Genomic_DNA"/>
</dbReference>
<feature type="region of interest" description="Disordered" evidence="2">
    <location>
        <begin position="17"/>
        <end position="37"/>
    </location>
</feature>
<dbReference type="VEuPathDB" id="FungiDB:AMAG_01797"/>
<dbReference type="InterPro" id="IPR019734">
    <property type="entry name" value="TPR_rpt"/>
</dbReference>
<name>A0A0L0S0K8_ALLM3</name>
<dbReference type="InterPro" id="IPR011990">
    <property type="entry name" value="TPR-like_helical_dom_sf"/>
</dbReference>
<reference evidence="4" key="2">
    <citation type="submission" date="2009-11" db="EMBL/GenBank/DDBJ databases">
        <title>The Genome Sequence of Allomyces macrogynus strain ATCC 38327.</title>
        <authorList>
            <consortium name="The Broad Institute Genome Sequencing Platform"/>
            <person name="Russ C."/>
            <person name="Cuomo C."/>
            <person name="Shea T."/>
            <person name="Young S.K."/>
            <person name="Zeng Q."/>
            <person name="Koehrsen M."/>
            <person name="Haas B."/>
            <person name="Borodovsky M."/>
            <person name="Guigo R."/>
            <person name="Alvarado L."/>
            <person name="Berlin A."/>
            <person name="Borenstein D."/>
            <person name="Chen Z."/>
            <person name="Engels R."/>
            <person name="Freedman E."/>
            <person name="Gellesch M."/>
            <person name="Goldberg J."/>
            <person name="Griggs A."/>
            <person name="Gujja S."/>
            <person name="Heiman D."/>
            <person name="Hepburn T."/>
            <person name="Howarth C."/>
            <person name="Jen D."/>
            <person name="Larson L."/>
            <person name="Lewis B."/>
            <person name="Mehta T."/>
            <person name="Park D."/>
            <person name="Pearson M."/>
            <person name="Roberts A."/>
            <person name="Saif S."/>
            <person name="Shenoy N."/>
            <person name="Sisk P."/>
            <person name="Stolte C."/>
            <person name="Sykes S."/>
            <person name="Walk T."/>
            <person name="White J."/>
            <person name="Yandava C."/>
            <person name="Burger G."/>
            <person name="Gray M.W."/>
            <person name="Holland P.W.H."/>
            <person name="King N."/>
            <person name="Lang F.B.F."/>
            <person name="Roger A.J."/>
            <person name="Ruiz-Trillo I."/>
            <person name="Lander E."/>
            <person name="Nusbaum C."/>
        </authorList>
    </citation>
    <scope>NUCLEOTIDE SEQUENCE [LARGE SCALE GENOMIC DNA]</scope>
    <source>
        <strain evidence="4">ATCC 38327</strain>
    </source>
</reference>
<dbReference type="OrthoDB" id="539634at2759"/>